<keyword evidence="3" id="KW-1185">Reference proteome</keyword>
<protein>
    <submittedName>
        <fullName evidence="2">Galactose oxidase</fullName>
    </submittedName>
</protein>
<gene>
    <name evidence="2" type="ORF">VB738_15230</name>
</gene>
<organism evidence="2 3">
    <name type="scientific">Cyanobium gracile UHCC 0139</name>
    <dbReference type="NCBI Taxonomy" id="3110308"/>
    <lineage>
        <taxon>Bacteria</taxon>
        <taxon>Bacillati</taxon>
        <taxon>Cyanobacteriota</taxon>
        <taxon>Cyanophyceae</taxon>
        <taxon>Synechococcales</taxon>
        <taxon>Prochlorococcaceae</taxon>
        <taxon>Cyanobium</taxon>
    </lineage>
</organism>
<accession>A0ABU5RYA8</accession>
<comment type="caution">
    <text evidence="2">The sequence shown here is derived from an EMBL/GenBank/DDBJ whole genome shotgun (WGS) entry which is preliminary data.</text>
</comment>
<evidence type="ECO:0000313" key="2">
    <source>
        <dbReference type="EMBL" id="MEA5392615.1"/>
    </source>
</evidence>
<dbReference type="Proteomes" id="UP001304461">
    <property type="component" value="Unassembled WGS sequence"/>
</dbReference>
<reference evidence="2 3" key="1">
    <citation type="submission" date="2023-12" db="EMBL/GenBank/DDBJ databases">
        <title>Baltic Sea Cyanobacteria.</title>
        <authorList>
            <person name="Delbaje E."/>
            <person name="Fewer D.P."/>
            <person name="Shishido T.K."/>
        </authorList>
    </citation>
    <scope>NUCLEOTIDE SEQUENCE [LARGE SCALE GENOMIC DNA]</scope>
    <source>
        <strain evidence="2 3">UHCC 0139</strain>
    </source>
</reference>
<sequence>MSSAPAPAPRPAAQPAPDRDAWPYLGPEQLLPSRSRHVCLTCQWFRHHADADAVPLLSCQWHQALICHGDHLTQRCPSWLEPLQRSSGWCPEAA</sequence>
<dbReference type="RefSeq" id="WP_323306556.1">
    <property type="nucleotide sequence ID" value="NZ_JAYGHX010000013.1"/>
</dbReference>
<feature type="compositionally biased region" description="Pro residues" evidence="1">
    <location>
        <begin position="1"/>
        <end position="14"/>
    </location>
</feature>
<evidence type="ECO:0000256" key="1">
    <source>
        <dbReference type="SAM" id="MobiDB-lite"/>
    </source>
</evidence>
<evidence type="ECO:0000313" key="3">
    <source>
        <dbReference type="Proteomes" id="UP001304461"/>
    </source>
</evidence>
<proteinExistence type="predicted"/>
<dbReference type="EMBL" id="JAYGHX010000013">
    <property type="protein sequence ID" value="MEA5392615.1"/>
    <property type="molecule type" value="Genomic_DNA"/>
</dbReference>
<feature type="region of interest" description="Disordered" evidence="1">
    <location>
        <begin position="1"/>
        <end position="27"/>
    </location>
</feature>
<name>A0ABU5RYA8_9CYAN</name>